<feature type="compositionally biased region" description="Low complexity" evidence="11">
    <location>
        <begin position="691"/>
        <end position="702"/>
    </location>
</feature>
<organism evidence="15 16">
    <name type="scientific">Dillenia turbinata</name>
    <dbReference type="NCBI Taxonomy" id="194707"/>
    <lineage>
        <taxon>Eukaryota</taxon>
        <taxon>Viridiplantae</taxon>
        <taxon>Streptophyta</taxon>
        <taxon>Embryophyta</taxon>
        <taxon>Tracheophyta</taxon>
        <taxon>Spermatophyta</taxon>
        <taxon>Magnoliopsida</taxon>
        <taxon>eudicotyledons</taxon>
        <taxon>Gunneridae</taxon>
        <taxon>Pentapetalae</taxon>
        <taxon>Dilleniales</taxon>
        <taxon>Dilleniaceae</taxon>
        <taxon>Dillenia</taxon>
    </lineage>
</organism>
<keyword evidence="8" id="KW-0675">Receptor</keyword>
<dbReference type="Pfam" id="PF00069">
    <property type="entry name" value="Pkinase"/>
    <property type="match status" value="1"/>
</dbReference>
<evidence type="ECO:0000259" key="14">
    <source>
        <dbReference type="PROSITE" id="PS51473"/>
    </source>
</evidence>
<evidence type="ECO:0000256" key="6">
    <source>
        <dbReference type="ARBA" id="ARBA00022777"/>
    </source>
</evidence>
<accession>A0AAN8Z820</accession>
<keyword evidence="9" id="KW-0325">Glycoprotein</keyword>
<keyword evidence="3" id="KW-0732">Signal</keyword>
<evidence type="ECO:0000313" key="15">
    <source>
        <dbReference type="EMBL" id="KAK6928366.1"/>
    </source>
</evidence>
<dbReference type="FunFam" id="1.10.510.10:FF:000336">
    <property type="entry name" value="Cysteine-rich receptor-like protein kinase 2"/>
    <property type="match status" value="1"/>
</dbReference>
<dbReference type="FunFam" id="3.30.200.20:FF:000162">
    <property type="entry name" value="Adenine nucleotide alpha hydrolase-like domain kinase"/>
    <property type="match status" value="1"/>
</dbReference>
<evidence type="ECO:0000256" key="4">
    <source>
        <dbReference type="ARBA" id="ARBA00022737"/>
    </source>
</evidence>
<evidence type="ECO:0000256" key="9">
    <source>
        <dbReference type="ARBA" id="ARBA00023180"/>
    </source>
</evidence>
<evidence type="ECO:0000256" key="5">
    <source>
        <dbReference type="ARBA" id="ARBA00022741"/>
    </source>
</evidence>
<dbReference type="PROSITE" id="PS00108">
    <property type="entry name" value="PROTEIN_KINASE_ST"/>
    <property type="match status" value="1"/>
</dbReference>
<gene>
    <name evidence="15" type="ORF">RJ641_006957</name>
</gene>
<dbReference type="GO" id="GO:0005524">
    <property type="term" value="F:ATP binding"/>
    <property type="evidence" value="ECO:0007669"/>
    <property type="project" value="UniProtKB-UniRule"/>
</dbReference>
<keyword evidence="12" id="KW-0472">Membrane</keyword>
<dbReference type="CDD" id="cd14066">
    <property type="entry name" value="STKc_IRAK"/>
    <property type="match status" value="1"/>
</dbReference>
<dbReference type="SUPFAM" id="SSF56112">
    <property type="entry name" value="Protein kinase-like (PK-like)"/>
    <property type="match status" value="1"/>
</dbReference>
<reference evidence="15 16" key="1">
    <citation type="submission" date="2023-12" db="EMBL/GenBank/DDBJ databases">
        <title>A high-quality genome assembly for Dillenia turbinata (Dilleniales).</title>
        <authorList>
            <person name="Chanderbali A."/>
        </authorList>
    </citation>
    <scope>NUCLEOTIDE SEQUENCE [LARGE SCALE GENOMIC DNA]</scope>
    <source>
        <strain evidence="15">LSX21</strain>
        <tissue evidence="15">Leaf</tissue>
    </source>
</reference>
<evidence type="ECO:0000313" key="16">
    <source>
        <dbReference type="Proteomes" id="UP001370490"/>
    </source>
</evidence>
<feature type="domain" description="Gnk2-homologous" evidence="14">
    <location>
        <begin position="57"/>
        <end position="158"/>
    </location>
</feature>
<evidence type="ECO:0000256" key="11">
    <source>
        <dbReference type="SAM" id="MobiDB-lite"/>
    </source>
</evidence>
<keyword evidence="16" id="KW-1185">Reference proteome</keyword>
<feature type="domain" description="Protein kinase" evidence="13">
    <location>
        <begin position="337"/>
        <end position="614"/>
    </location>
</feature>
<dbReference type="CDD" id="cd23509">
    <property type="entry name" value="Gnk2-like"/>
    <property type="match status" value="2"/>
</dbReference>
<dbReference type="PROSITE" id="PS51473">
    <property type="entry name" value="GNK2"/>
    <property type="match status" value="2"/>
</dbReference>
<proteinExistence type="predicted"/>
<dbReference type="PROSITE" id="PS00107">
    <property type="entry name" value="PROTEIN_KINASE_ATP"/>
    <property type="match status" value="1"/>
</dbReference>
<protein>
    <submittedName>
        <fullName evidence="15">Gnk2-homologous domain</fullName>
    </submittedName>
</protein>
<feature type="domain" description="Gnk2-homologous" evidence="14">
    <location>
        <begin position="163"/>
        <end position="265"/>
    </location>
</feature>
<name>A0AAN8Z820_9MAGN</name>
<dbReference type="GO" id="GO:0004674">
    <property type="term" value="F:protein serine/threonine kinase activity"/>
    <property type="evidence" value="ECO:0007669"/>
    <property type="project" value="UniProtKB-KW"/>
</dbReference>
<keyword evidence="12" id="KW-1133">Transmembrane helix</keyword>
<dbReference type="AlphaFoldDB" id="A0AAN8Z820"/>
<dbReference type="InterPro" id="IPR038408">
    <property type="entry name" value="GNK2_sf"/>
</dbReference>
<dbReference type="PANTHER" id="PTHR47973">
    <property type="entry name" value="CYSTEINE-RICH RECEPTOR-LIKE PROTEIN KINASE 3"/>
    <property type="match status" value="1"/>
</dbReference>
<feature type="binding site" evidence="10">
    <location>
        <position position="365"/>
    </location>
    <ligand>
        <name>ATP</name>
        <dbReference type="ChEBI" id="CHEBI:30616"/>
    </ligand>
</feature>
<keyword evidence="6" id="KW-0418">Kinase</keyword>
<dbReference type="PROSITE" id="PS50011">
    <property type="entry name" value="PROTEIN_KINASE_DOM"/>
    <property type="match status" value="1"/>
</dbReference>
<dbReference type="Gene3D" id="3.30.200.20">
    <property type="entry name" value="Phosphorylase Kinase, domain 1"/>
    <property type="match status" value="1"/>
</dbReference>
<keyword evidence="12" id="KW-0812">Transmembrane</keyword>
<evidence type="ECO:0000256" key="2">
    <source>
        <dbReference type="ARBA" id="ARBA00022679"/>
    </source>
</evidence>
<dbReference type="Pfam" id="PF01657">
    <property type="entry name" value="Stress-antifung"/>
    <property type="match status" value="2"/>
</dbReference>
<feature type="transmembrane region" description="Helical" evidence="12">
    <location>
        <begin position="30"/>
        <end position="51"/>
    </location>
</feature>
<evidence type="ECO:0000256" key="3">
    <source>
        <dbReference type="ARBA" id="ARBA00022729"/>
    </source>
</evidence>
<dbReference type="InterPro" id="IPR052059">
    <property type="entry name" value="CR_Ser/Thr_kinase"/>
</dbReference>
<evidence type="ECO:0000256" key="12">
    <source>
        <dbReference type="SAM" id="Phobius"/>
    </source>
</evidence>
<dbReference type="InterPro" id="IPR000719">
    <property type="entry name" value="Prot_kinase_dom"/>
</dbReference>
<evidence type="ECO:0000256" key="8">
    <source>
        <dbReference type="ARBA" id="ARBA00023170"/>
    </source>
</evidence>
<dbReference type="Gene3D" id="3.30.430.20">
    <property type="entry name" value="Gnk2 domain, C-X8-C-X2-C motif"/>
    <property type="match status" value="2"/>
</dbReference>
<sequence length="717" mass="80578">MAYSVSISLPLCPKFQNFAQPLPRSLHSMAFPFSFTISIYLTLTLTFSLLLQIGNGEGVMKRVCRSTRPKNITGFIDSYRKIVDRAMDVIYREKFVADDEGNEPDKIYFMAQCFSDLSKEDCKTCFIQLDALFGGCFPYNGGRIYLDGCHLRVENYDFRQQIFSTTDHKSCAVSEPLPWEQAQATRLLIKDIIKRAPADQGYARGHKKLGVGDVYGMATCWKSLADKYCAACLEKASLSAFNCLPSKEGRVINAGCILHYSDYKFYGHSDPLMQGSVLIRIFVICLLAVAVGFFLGKFSYGRLNKHHDLEGLEKEFSVLKASLQFKHATLEKATEYFCAACKLGQGGYGEVFKGTLPDGREIAIKRLSLNFKHRSKDVINEIEIINKAQHKNLVRFLGYCLTTESSLLVYEFLPNKSLDCILFVLEDPARKKELDWKKRSAIIVGIAEGLEYLHKQLHIIHRDIKASNILLDMRYKPKIADFGLASFCSSEENPVALAIAGTFGYMAPEYLAHGRLTEKVDVYGFGVLVLEIVSGLQNNKFVSEDSFSTLVTATWKHYREDTILEIIDRSMDVEDLDEITRAIHVGLLCTQELPLLRPTMPMVLRMLTRKTEHLPTPSKPAFFDECASLSASLVSASSFDRSYSVSQILAFLQSSSLPHGSQSFGSPFQSFATLSRHDSQSFNSLSQSCAPRSRPSSQSFSSVLEPSLEHNKLDFFR</sequence>
<keyword evidence="1" id="KW-0723">Serine/threonine-protein kinase</keyword>
<evidence type="ECO:0000259" key="13">
    <source>
        <dbReference type="PROSITE" id="PS50011"/>
    </source>
</evidence>
<dbReference type="InterPro" id="IPR008271">
    <property type="entry name" value="Ser/Thr_kinase_AS"/>
</dbReference>
<dbReference type="Proteomes" id="UP001370490">
    <property type="component" value="Unassembled WGS sequence"/>
</dbReference>
<evidence type="ECO:0000256" key="10">
    <source>
        <dbReference type="PROSITE-ProRule" id="PRU10141"/>
    </source>
</evidence>
<evidence type="ECO:0000256" key="1">
    <source>
        <dbReference type="ARBA" id="ARBA00022527"/>
    </source>
</evidence>
<feature type="transmembrane region" description="Helical" evidence="12">
    <location>
        <begin position="277"/>
        <end position="296"/>
    </location>
</feature>
<dbReference type="InterPro" id="IPR011009">
    <property type="entry name" value="Kinase-like_dom_sf"/>
</dbReference>
<feature type="region of interest" description="Disordered" evidence="11">
    <location>
        <begin position="683"/>
        <end position="703"/>
    </location>
</feature>
<dbReference type="Gene3D" id="1.10.510.10">
    <property type="entry name" value="Transferase(Phosphotransferase) domain 1"/>
    <property type="match status" value="1"/>
</dbReference>
<evidence type="ECO:0000256" key="7">
    <source>
        <dbReference type="ARBA" id="ARBA00022840"/>
    </source>
</evidence>
<dbReference type="EMBL" id="JBAMMX010000014">
    <property type="protein sequence ID" value="KAK6928366.1"/>
    <property type="molecule type" value="Genomic_DNA"/>
</dbReference>
<dbReference type="InterPro" id="IPR002902">
    <property type="entry name" value="GNK2"/>
</dbReference>
<comment type="caution">
    <text evidence="15">The sequence shown here is derived from an EMBL/GenBank/DDBJ whole genome shotgun (WGS) entry which is preliminary data.</text>
</comment>
<dbReference type="SMART" id="SM00220">
    <property type="entry name" value="S_TKc"/>
    <property type="match status" value="1"/>
</dbReference>
<keyword evidence="7 10" id="KW-0067">ATP-binding</keyword>
<keyword evidence="2" id="KW-0808">Transferase</keyword>
<keyword evidence="5 10" id="KW-0547">Nucleotide-binding</keyword>
<dbReference type="InterPro" id="IPR017441">
    <property type="entry name" value="Protein_kinase_ATP_BS"/>
</dbReference>
<keyword evidence="4" id="KW-0677">Repeat</keyword>